<dbReference type="EMBL" id="ONZQ02000014">
    <property type="protein sequence ID" value="SPO05919.1"/>
    <property type="molecule type" value="Genomic_DNA"/>
</dbReference>
<feature type="region of interest" description="Disordered" evidence="10">
    <location>
        <begin position="1"/>
        <end position="364"/>
    </location>
</feature>
<feature type="compositionally biased region" description="Polar residues" evidence="10">
    <location>
        <begin position="269"/>
        <end position="281"/>
    </location>
</feature>
<feature type="binding site" evidence="9">
    <location>
        <position position="401"/>
    </location>
    <ligand>
        <name>ATP</name>
        <dbReference type="ChEBI" id="CHEBI:30616"/>
    </ligand>
</feature>
<dbReference type="InterPro" id="IPR008271">
    <property type="entry name" value="Ser/Thr_kinase_AS"/>
</dbReference>
<feature type="compositionally biased region" description="Low complexity" evidence="10">
    <location>
        <begin position="210"/>
        <end position="229"/>
    </location>
</feature>
<feature type="compositionally biased region" description="Polar residues" evidence="10">
    <location>
        <begin position="49"/>
        <end position="67"/>
    </location>
</feature>
<dbReference type="InterPro" id="IPR000719">
    <property type="entry name" value="Prot_kinase_dom"/>
</dbReference>
<evidence type="ECO:0000313" key="13">
    <source>
        <dbReference type="Proteomes" id="UP001187682"/>
    </source>
</evidence>
<evidence type="ECO:0000256" key="8">
    <source>
        <dbReference type="ARBA" id="ARBA00048679"/>
    </source>
</evidence>
<sequence>MAARAPPRFGDDPLASRRGPEGAEDRHAVRFASKVDQVLLGAADDEQPSPATQAPIQNPDQRESSPVFSKERRLSHFHFEPISLPASRTTSRADSASGKRSPQLEMSSYGFPAVQSPPLTPSGSGGQSDTADKYLHPSADSTTSIPARREQHMITPQHSSSIDEPASDPNLRTTTLRPKEDAKHLRSASGGYTDDRTSSHRKGAFSLGGESASSSAAPSREPSPSRASELYSRPVTPVGDVDGPYAAKNRRQQRPAAPKRSVSPRFRFNNISDSRPSTPAPSTEHKRPLLHPSHKSGPVPTLADTPRPPHSKVSSFATLKRFFKRGTSSDTKTDASPLAPRKKNASTKSLASNSSHDAHPPFADDHTLEARYGKIDRVLGSGAGGSVMLMKRDDGRAYAVKEFRQRQPRESKKRYTKKITAEFCVASALHHSNIIETMDIVEVKDRWFQVMEFAPYDLFSIVMSGKMTREEVTCSWLQLVSGVTYLHSCGVAHRDLKLDNVVVTNGGIMKIIDFGSAHVFQYPHESGIQYAEGVVGSDPYMAPEVYDINTKAYDPRASDIWSLGIIFCCMTLKRFPWRIPSATQDKSFRLFSSLPSVGHDPKRLLFHAKSEEAEMPDSTRDGSASADRGRPSGLSAQQRSQSQGAMVQEKREVISGPWRILRQLPRESRHIIWRMLDLDPKKRSKMEEVIQEPWVADTMICRELESGQVIHAPGHKHTLIGPTPAAAPTPDSGGKKAP</sequence>
<dbReference type="InterPro" id="IPR011009">
    <property type="entry name" value="Kinase-like_dom_sf"/>
</dbReference>
<dbReference type="SUPFAM" id="SSF56112">
    <property type="entry name" value="Protein kinase-like (PK-like)"/>
    <property type="match status" value="1"/>
</dbReference>
<accession>A0AAE8N5D9</accession>
<keyword evidence="6 9" id="KW-0067">ATP-binding</keyword>
<evidence type="ECO:0000256" key="4">
    <source>
        <dbReference type="ARBA" id="ARBA00022741"/>
    </source>
</evidence>
<feature type="region of interest" description="Disordered" evidence="10">
    <location>
        <begin position="715"/>
        <end position="738"/>
    </location>
</feature>
<feature type="compositionally biased region" description="Polar residues" evidence="10">
    <location>
        <begin position="634"/>
        <end position="645"/>
    </location>
</feature>
<evidence type="ECO:0000256" key="9">
    <source>
        <dbReference type="PROSITE-ProRule" id="PRU10141"/>
    </source>
</evidence>
<proteinExistence type="predicted"/>
<feature type="compositionally biased region" description="Basic and acidic residues" evidence="10">
    <location>
        <begin position="69"/>
        <end position="79"/>
    </location>
</feature>
<evidence type="ECO:0000256" key="10">
    <source>
        <dbReference type="SAM" id="MobiDB-lite"/>
    </source>
</evidence>
<dbReference type="InterPro" id="IPR017441">
    <property type="entry name" value="Protein_kinase_ATP_BS"/>
</dbReference>
<keyword evidence="5 12" id="KW-0418">Kinase</keyword>
<dbReference type="AlphaFoldDB" id="A0AAE8N5D9"/>
<comment type="catalytic activity">
    <reaction evidence="8">
        <text>L-seryl-[protein] + ATP = O-phospho-L-seryl-[protein] + ADP + H(+)</text>
        <dbReference type="Rhea" id="RHEA:17989"/>
        <dbReference type="Rhea" id="RHEA-COMP:9863"/>
        <dbReference type="Rhea" id="RHEA-COMP:11604"/>
        <dbReference type="ChEBI" id="CHEBI:15378"/>
        <dbReference type="ChEBI" id="CHEBI:29999"/>
        <dbReference type="ChEBI" id="CHEBI:30616"/>
        <dbReference type="ChEBI" id="CHEBI:83421"/>
        <dbReference type="ChEBI" id="CHEBI:456216"/>
        <dbReference type="EC" id="2.7.11.1"/>
    </reaction>
</comment>
<organism evidence="12 13">
    <name type="scientific">Cephalotrichum gorgonifer</name>
    <dbReference type="NCBI Taxonomy" id="2041049"/>
    <lineage>
        <taxon>Eukaryota</taxon>
        <taxon>Fungi</taxon>
        <taxon>Dikarya</taxon>
        <taxon>Ascomycota</taxon>
        <taxon>Pezizomycotina</taxon>
        <taxon>Sordariomycetes</taxon>
        <taxon>Hypocreomycetidae</taxon>
        <taxon>Microascales</taxon>
        <taxon>Microascaceae</taxon>
        <taxon>Cephalotrichum</taxon>
    </lineage>
</organism>
<keyword evidence="3" id="KW-0808">Transferase</keyword>
<dbReference type="PANTHER" id="PTHR24343">
    <property type="entry name" value="SERINE/THREONINE KINASE"/>
    <property type="match status" value="1"/>
</dbReference>
<gene>
    <name evidence="12" type="ORF">DNG_08608</name>
</gene>
<comment type="caution">
    <text evidence="12">The sequence shown here is derived from an EMBL/GenBank/DDBJ whole genome shotgun (WGS) entry which is preliminary data.</text>
</comment>
<reference evidence="12" key="1">
    <citation type="submission" date="2018-03" db="EMBL/GenBank/DDBJ databases">
        <authorList>
            <person name="Guldener U."/>
        </authorList>
    </citation>
    <scope>NUCLEOTIDE SEQUENCE</scope>
</reference>
<evidence type="ECO:0000256" key="6">
    <source>
        <dbReference type="ARBA" id="ARBA00022840"/>
    </source>
</evidence>
<feature type="compositionally biased region" description="Polar residues" evidence="10">
    <location>
        <begin position="346"/>
        <end position="355"/>
    </location>
</feature>
<evidence type="ECO:0000259" key="11">
    <source>
        <dbReference type="PROSITE" id="PS50011"/>
    </source>
</evidence>
<dbReference type="GO" id="GO:0005829">
    <property type="term" value="C:cytosol"/>
    <property type="evidence" value="ECO:0007669"/>
    <property type="project" value="TreeGrafter"/>
</dbReference>
<evidence type="ECO:0000256" key="3">
    <source>
        <dbReference type="ARBA" id="ARBA00022679"/>
    </source>
</evidence>
<dbReference type="Proteomes" id="UP001187682">
    <property type="component" value="Unassembled WGS sequence"/>
</dbReference>
<feature type="domain" description="Protein kinase" evidence="11">
    <location>
        <begin position="373"/>
        <end position="695"/>
    </location>
</feature>
<dbReference type="GO" id="GO:0005524">
    <property type="term" value="F:ATP binding"/>
    <property type="evidence" value="ECO:0007669"/>
    <property type="project" value="UniProtKB-UniRule"/>
</dbReference>
<dbReference type="PANTHER" id="PTHR24343:SF137">
    <property type="entry name" value="SERINE_THREONINE-PROTEIN KINASE HRK1"/>
    <property type="match status" value="1"/>
</dbReference>
<evidence type="ECO:0000256" key="2">
    <source>
        <dbReference type="ARBA" id="ARBA00022527"/>
    </source>
</evidence>
<feature type="compositionally biased region" description="Basic and acidic residues" evidence="10">
    <location>
        <begin position="608"/>
        <end position="620"/>
    </location>
</feature>
<name>A0AAE8N5D9_9PEZI</name>
<dbReference type="PROSITE" id="PS00107">
    <property type="entry name" value="PROTEIN_KINASE_ATP"/>
    <property type="match status" value="1"/>
</dbReference>
<dbReference type="Gene3D" id="1.10.510.10">
    <property type="entry name" value="Transferase(Phosphotransferase) domain 1"/>
    <property type="match status" value="2"/>
</dbReference>
<feature type="region of interest" description="Disordered" evidence="10">
    <location>
        <begin position="608"/>
        <end position="649"/>
    </location>
</feature>
<dbReference type="Pfam" id="PF00069">
    <property type="entry name" value="Pkinase"/>
    <property type="match status" value="1"/>
</dbReference>
<keyword evidence="4 9" id="KW-0547">Nucleotide-binding</keyword>
<dbReference type="GO" id="GO:0004674">
    <property type="term" value="F:protein serine/threonine kinase activity"/>
    <property type="evidence" value="ECO:0007669"/>
    <property type="project" value="UniProtKB-KW"/>
</dbReference>
<dbReference type="PROSITE" id="PS00108">
    <property type="entry name" value="PROTEIN_KINASE_ST"/>
    <property type="match status" value="1"/>
</dbReference>
<evidence type="ECO:0000256" key="1">
    <source>
        <dbReference type="ARBA" id="ARBA00012513"/>
    </source>
</evidence>
<comment type="catalytic activity">
    <reaction evidence="7">
        <text>L-threonyl-[protein] + ATP = O-phospho-L-threonyl-[protein] + ADP + H(+)</text>
        <dbReference type="Rhea" id="RHEA:46608"/>
        <dbReference type="Rhea" id="RHEA-COMP:11060"/>
        <dbReference type="Rhea" id="RHEA-COMP:11605"/>
        <dbReference type="ChEBI" id="CHEBI:15378"/>
        <dbReference type="ChEBI" id="CHEBI:30013"/>
        <dbReference type="ChEBI" id="CHEBI:30616"/>
        <dbReference type="ChEBI" id="CHEBI:61977"/>
        <dbReference type="ChEBI" id="CHEBI:456216"/>
        <dbReference type="EC" id="2.7.11.1"/>
    </reaction>
</comment>
<protein>
    <recommendedName>
        <fullName evidence="1">non-specific serine/threonine protein kinase</fullName>
        <ecNumber evidence="1">2.7.11.1</ecNumber>
    </recommendedName>
</protein>
<evidence type="ECO:0000256" key="7">
    <source>
        <dbReference type="ARBA" id="ARBA00047899"/>
    </source>
</evidence>
<dbReference type="SMART" id="SM00220">
    <property type="entry name" value="S_TKc"/>
    <property type="match status" value="1"/>
</dbReference>
<feature type="compositionally biased region" description="Basic and acidic residues" evidence="10">
    <location>
        <begin position="9"/>
        <end position="28"/>
    </location>
</feature>
<keyword evidence="2" id="KW-0723">Serine/threonine-protein kinase</keyword>
<dbReference type="EC" id="2.7.11.1" evidence="1"/>
<feature type="compositionally biased region" description="Low complexity" evidence="10">
    <location>
        <begin position="86"/>
        <end position="96"/>
    </location>
</feature>
<evidence type="ECO:0000313" key="12">
    <source>
        <dbReference type="EMBL" id="SPO05919.1"/>
    </source>
</evidence>
<keyword evidence="13" id="KW-1185">Reference proteome</keyword>
<dbReference type="PROSITE" id="PS50011">
    <property type="entry name" value="PROTEIN_KINASE_DOM"/>
    <property type="match status" value="1"/>
</dbReference>
<evidence type="ECO:0000256" key="5">
    <source>
        <dbReference type="ARBA" id="ARBA00022777"/>
    </source>
</evidence>